<dbReference type="AlphaFoldDB" id="A0A512NI83"/>
<dbReference type="PANTHER" id="PTHR43685:SF2">
    <property type="entry name" value="GLYCOSYLTRANSFERASE 2-LIKE DOMAIN-CONTAINING PROTEIN"/>
    <property type="match status" value="1"/>
</dbReference>
<dbReference type="Gene3D" id="3.90.550.10">
    <property type="entry name" value="Spore Coat Polysaccharide Biosynthesis Protein SpsA, Chain A"/>
    <property type="match status" value="1"/>
</dbReference>
<comment type="caution">
    <text evidence="2">The sequence shown here is derived from an EMBL/GenBank/DDBJ whole genome shotgun (WGS) entry which is preliminary data.</text>
</comment>
<dbReference type="InterPro" id="IPR001173">
    <property type="entry name" value="Glyco_trans_2-like"/>
</dbReference>
<dbReference type="PANTHER" id="PTHR43685">
    <property type="entry name" value="GLYCOSYLTRANSFERASE"/>
    <property type="match status" value="1"/>
</dbReference>
<keyword evidence="3" id="KW-1185">Reference proteome</keyword>
<dbReference type="SUPFAM" id="SSF53448">
    <property type="entry name" value="Nucleotide-diphospho-sugar transferases"/>
    <property type="match status" value="1"/>
</dbReference>
<dbReference type="Pfam" id="PF00535">
    <property type="entry name" value="Glycos_transf_2"/>
    <property type="match status" value="1"/>
</dbReference>
<accession>A0A512NI83</accession>
<gene>
    <name evidence="2" type="ORF">RSO01_58120</name>
</gene>
<dbReference type="Proteomes" id="UP000321058">
    <property type="component" value="Unassembled WGS sequence"/>
</dbReference>
<evidence type="ECO:0000313" key="3">
    <source>
        <dbReference type="Proteomes" id="UP000321058"/>
    </source>
</evidence>
<name>A0A512NI83_9HYPH</name>
<proteinExistence type="predicted"/>
<evidence type="ECO:0000259" key="1">
    <source>
        <dbReference type="Pfam" id="PF00535"/>
    </source>
</evidence>
<evidence type="ECO:0000313" key="2">
    <source>
        <dbReference type="EMBL" id="GEP58646.1"/>
    </source>
</evidence>
<dbReference type="InterPro" id="IPR029044">
    <property type="entry name" value="Nucleotide-diphossugar_trans"/>
</dbReference>
<dbReference type="EMBL" id="BKAJ01000106">
    <property type="protein sequence ID" value="GEP58646.1"/>
    <property type="molecule type" value="Genomic_DNA"/>
</dbReference>
<feature type="domain" description="Glycosyltransferase 2-like" evidence="1">
    <location>
        <begin position="24"/>
        <end position="194"/>
    </location>
</feature>
<dbReference type="InterPro" id="IPR050834">
    <property type="entry name" value="Glycosyltransf_2"/>
</dbReference>
<organism evidence="2 3">
    <name type="scientific">Reyranella soli</name>
    <dbReference type="NCBI Taxonomy" id="1230389"/>
    <lineage>
        <taxon>Bacteria</taxon>
        <taxon>Pseudomonadati</taxon>
        <taxon>Pseudomonadota</taxon>
        <taxon>Alphaproteobacteria</taxon>
        <taxon>Hyphomicrobiales</taxon>
        <taxon>Reyranellaceae</taxon>
        <taxon>Reyranella</taxon>
    </lineage>
</organism>
<sequence length="318" mass="35061">MNTPDYGRERASFPIMEYGKPSVSVAICTRNRAQKAQRAAASVIANSFTDFELIVVDQSTDDATRKAIAALADERVRYIPTDTVGVAISRNIAIREASADIVVFTDDDCICDRGWLDAILVEFEADPQALGVYGRVVPYGTKGSATWDCVSEADGMICPALNQSPTRRIVDRPAIPHLVLGGGNNMSFRKEAFRRVGLFNEMLGPGSPIGTGEDTEFSYRLLFNHCRLVYSPQPVVEHDNWMDRANFVHHMKVAMRVQAAVFTAYALRLDTLSMTHLLRTAWYLAGNRMGIGSSATGLFYFATGVPWGLKLRFTPPPA</sequence>
<protein>
    <recommendedName>
        <fullName evidence="1">Glycosyltransferase 2-like domain-containing protein</fullName>
    </recommendedName>
</protein>
<reference evidence="2 3" key="1">
    <citation type="submission" date="2019-07" db="EMBL/GenBank/DDBJ databases">
        <title>Whole genome shotgun sequence of Reyranella soli NBRC 108950.</title>
        <authorList>
            <person name="Hosoyama A."/>
            <person name="Uohara A."/>
            <person name="Ohji S."/>
            <person name="Ichikawa N."/>
        </authorList>
    </citation>
    <scope>NUCLEOTIDE SEQUENCE [LARGE SCALE GENOMIC DNA]</scope>
    <source>
        <strain evidence="2 3">NBRC 108950</strain>
    </source>
</reference>